<dbReference type="RefSeq" id="WP_189225038.1">
    <property type="nucleotide sequence ID" value="NZ_BMRG01000008.1"/>
</dbReference>
<dbReference type="EMBL" id="BMRG01000008">
    <property type="protein sequence ID" value="GGP65300.1"/>
    <property type="molecule type" value="Genomic_DNA"/>
</dbReference>
<comment type="caution">
    <text evidence="1">The sequence shown here is derived from an EMBL/GenBank/DDBJ whole genome shotgun (WGS) entry which is preliminary data.</text>
</comment>
<proteinExistence type="predicted"/>
<dbReference type="AlphaFoldDB" id="A0A918ARE4"/>
<name>A0A918ARE4_9PSEU</name>
<protein>
    <submittedName>
        <fullName evidence="1">Uncharacterized protein</fullName>
    </submittedName>
</protein>
<organism evidence="1 2">
    <name type="scientific">Saccharothrix coeruleofusca</name>
    <dbReference type="NCBI Taxonomy" id="33919"/>
    <lineage>
        <taxon>Bacteria</taxon>
        <taxon>Bacillati</taxon>
        <taxon>Actinomycetota</taxon>
        <taxon>Actinomycetes</taxon>
        <taxon>Pseudonocardiales</taxon>
        <taxon>Pseudonocardiaceae</taxon>
        <taxon>Saccharothrix</taxon>
    </lineage>
</organism>
<sequence length="79" mass="8483">MNSSPLRVRAWLDEDYPAIEARAKAEGAVITWVDQCGLRSDAAPPGRSRAPPGRTPVVRVTGKRLRVNVMSAVASRGAL</sequence>
<reference evidence="1" key="1">
    <citation type="journal article" date="2014" name="Int. J. Syst. Evol. Microbiol.">
        <title>Complete genome sequence of Corynebacterium casei LMG S-19264T (=DSM 44701T), isolated from a smear-ripened cheese.</title>
        <authorList>
            <consortium name="US DOE Joint Genome Institute (JGI-PGF)"/>
            <person name="Walter F."/>
            <person name="Albersmeier A."/>
            <person name="Kalinowski J."/>
            <person name="Ruckert C."/>
        </authorList>
    </citation>
    <scope>NUCLEOTIDE SEQUENCE</scope>
    <source>
        <strain evidence="1">JCM 3313</strain>
    </source>
</reference>
<dbReference type="Proteomes" id="UP000639606">
    <property type="component" value="Unassembled WGS sequence"/>
</dbReference>
<keyword evidence="2" id="KW-1185">Reference proteome</keyword>
<reference evidence="1" key="2">
    <citation type="submission" date="2020-09" db="EMBL/GenBank/DDBJ databases">
        <authorList>
            <person name="Sun Q."/>
            <person name="Ohkuma M."/>
        </authorList>
    </citation>
    <scope>NUCLEOTIDE SEQUENCE</scope>
    <source>
        <strain evidence="1">JCM 3313</strain>
    </source>
</reference>
<gene>
    <name evidence="1" type="ORF">GCM10010185_42590</name>
</gene>
<evidence type="ECO:0000313" key="2">
    <source>
        <dbReference type="Proteomes" id="UP000639606"/>
    </source>
</evidence>
<accession>A0A918ARE4</accession>
<evidence type="ECO:0000313" key="1">
    <source>
        <dbReference type="EMBL" id="GGP65300.1"/>
    </source>
</evidence>